<feature type="compositionally biased region" description="Polar residues" evidence="1">
    <location>
        <begin position="1"/>
        <end position="11"/>
    </location>
</feature>
<evidence type="ECO:0000256" key="1">
    <source>
        <dbReference type="SAM" id="MobiDB-lite"/>
    </source>
</evidence>
<feature type="region of interest" description="Disordered" evidence="1">
    <location>
        <begin position="1"/>
        <end position="80"/>
    </location>
</feature>
<protein>
    <submittedName>
        <fullName evidence="2">Uncharacterized protein</fullName>
    </submittedName>
</protein>
<keyword evidence="3" id="KW-1185">Reference proteome</keyword>
<gene>
    <name evidence="2" type="ORF">L873DRAFT_1782079</name>
</gene>
<proteinExistence type="predicted"/>
<dbReference type="AlphaFoldDB" id="A0A3N4IXD2"/>
<accession>A0A3N4IXD2</accession>
<reference evidence="2 3" key="1">
    <citation type="journal article" date="2018" name="Nat. Ecol. Evol.">
        <title>Pezizomycetes genomes reveal the molecular basis of ectomycorrhizal truffle lifestyle.</title>
        <authorList>
            <person name="Murat C."/>
            <person name="Payen T."/>
            <person name="Noel B."/>
            <person name="Kuo A."/>
            <person name="Morin E."/>
            <person name="Chen J."/>
            <person name="Kohler A."/>
            <person name="Krizsan K."/>
            <person name="Balestrini R."/>
            <person name="Da Silva C."/>
            <person name="Montanini B."/>
            <person name="Hainaut M."/>
            <person name="Levati E."/>
            <person name="Barry K.W."/>
            <person name="Belfiori B."/>
            <person name="Cichocki N."/>
            <person name="Clum A."/>
            <person name="Dockter R.B."/>
            <person name="Fauchery L."/>
            <person name="Guy J."/>
            <person name="Iotti M."/>
            <person name="Le Tacon F."/>
            <person name="Lindquist E.A."/>
            <person name="Lipzen A."/>
            <person name="Malagnac F."/>
            <person name="Mello A."/>
            <person name="Molinier V."/>
            <person name="Miyauchi S."/>
            <person name="Poulain J."/>
            <person name="Riccioni C."/>
            <person name="Rubini A."/>
            <person name="Sitrit Y."/>
            <person name="Splivallo R."/>
            <person name="Traeger S."/>
            <person name="Wang M."/>
            <person name="Zifcakova L."/>
            <person name="Wipf D."/>
            <person name="Zambonelli A."/>
            <person name="Paolocci F."/>
            <person name="Nowrousian M."/>
            <person name="Ottonello S."/>
            <person name="Baldrian P."/>
            <person name="Spatafora J.W."/>
            <person name="Henrissat B."/>
            <person name="Nagy L.G."/>
            <person name="Aury J.M."/>
            <person name="Wincker P."/>
            <person name="Grigoriev I.V."/>
            <person name="Bonfante P."/>
            <person name="Martin F.M."/>
        </authorList>
    </citation>
    <scope>NUCLEOTIDE SEQUENCE [LARGE SCALE GENOMIC DNA]</scope>
    <source>
        <strain evidence="2 3">120613-1</strain>
    </source>
</reference>
<name>A0A3N4IXD2_9PEZI</name>
<sequence length="80" mass="8608">MSFASSLSGSVLNELDSPPSTVPLMLLDESEEEIDYHSSDDSENEVQEGGRQGEGGDDDEEDREPVGAPVMLEQLVITPV</sequence>
<evidence type="ECO:0000313" key="2">
    <source>
        <dbReference type="EMBL" id="RPA90852.1"/>
    </source>
</evidence>
<dbReference type="EMBL" id="ML120512">
    <property type="protein sequence ID" value="RPA90852.1"/>
    <property type="molecule type" value="Genomic_DNA"/>
</dbReference>
<dbReference type="Proteomes" id="UP000276215">
    <property type="component" value="Unassembled WGS sequence"/>
</dbReference>
<evidence type="ECO:0000313" key="3">
    <source>
        <dbReference type="Proteomes" id="UP000276215"/>
    </source>
</evidence>
<organism evidence="2 3">
    <name type="scientific">Choiromyces venosus 120613-1</name>
    <dbReference type="NCBI Taxonomy" id="1336337"/>
    <lineage>
        <taxon>Eukaryota</taxon>
        <taxon>Fungi</taxon>
        <taxon>Dikarya</taxon>
        <taxon>Ascomycota</taxon>
        <taxon>Pezizomycotina</taxon>
        <taxon>Pezizomycetes</taxon>
        <taxon>Pezizales</taxon>
        <taxon>Tuberaceae</taxon>
        <taxon>Choiromyces</taxon>
    </lineage>
</organism>